<dbReference type="Gene3D" id="3.90.20.20">
    <property type="match status" value="1"/>
</dbReference>
<dbReference type="InterPro" id="IPR009012">
    <property type="entry name" value="GrpE_head"/>
</dbReference>
<dbReference type="NCBIfam" id="NF010738">
    <property type="entry name" value="PRK14140.1"/>
    <property type="match status" value="1"/>
</dbReference>
<dbReference type="NCBIfam" id="NF010737">
    <property type="entry name" value="PRK14139.1"/>
    <property type="match status" value="1"/>
</dbReference>
<keyword evidence="3" id="KW-0346">Stress response</keyword>
<keyword evidence="2 3" id="KW-0143">Chaperone</keyword>
<keyword evidence="7" id="KW-1185">Reference proteome</keyword>
<evidence type="ECO:0000313" key="6">
    <source>
        <dbReference type="EMBL" id="GLR26662.1"/>
    </source>
</evidence>
<comment type="subcellular location">
    <subcellularLocation>
        <location evidence="3">Cytoplasm</location>
    </subcellularLocation>
</comment>
<evidence type="ECO:0000256" key="2">
    <source>
        <dbReference type="ARBA" id="ARBA00023186"/>
    </source>
</evidence>
<dbReference type="HAMAP" id="MF_01151">
    <property type="entry name" value="GrpE"/>
    <property type="match status" value="1"/>
</dbReference>
<dbReference type="SUPFAM" id="SSF58014">
    <property type="entry name" value="Coiled-coil domain of nucleotide exchange factor GrpE"/>
    <property type="match status" value="1"/>
</dbReference>
<dbReference type="RefSeq" id="WP_284281296.1">
    <property type="nucleotide sequence ID" value="NZ_BSOJ01000015.1"/>
</dbReference>
<dbReference type="InterPro" id="IPR013805">
    <property type="entry name" value="GrpE_CC"/>
</dbReference>
<dbReference type="SUPFAM" id="SSF51064">
    <property type="entry name" value="Head domain of nucleotide exchange factor GrpE"/>
    <property type="match status" value="1"/>
</dbReference>
<evidence type="ECO:0000256" key="3">
    <source>
        <dbReference type="HAMAP-Rule" id="MF_01151"/>
    </source>
</evidence>
<feature type="region of interest" description="Disordered" evidence="5">
    <location>
        <begin position="1"/>
        <end position="40"/>
    </location>
</feature>
<name>A0ABQ5YT93_9BURK</name>
<evidence type="ECO:0000256" key="5">
    <source>
        <dbReference type="SAM" id="MobiDB-lite"/>
    </source>
</evidence>
<dbReference type="PANTHER" id="PTHR21237">
    <property type="entry name" value="GRPE PROTEIN"/>
    <property type="match status" value="1"/>
</dbReference>
<reference evidence="7" key="1">
    <citation type="journal article" date="2019" name="Int. J. Syst. Evol. Microbiol.">
        <title>The Global Catalogue of Microorganisms (GCM) 10K type strain sequencing project: providing services to taxonomists for standard genome sequencing and annotation.</title>
        <authorList>
            <consortium name="The Broad Institute Genomics Platform"/>
            <consortium name="The Broad Institute Genome Sequencing Center for Infectious Disease"/>
            <person name="Wu L."/>
            <person name="Ma J."/>
        </authorList>
    </citation>
    <scope>NUCLEOTIDE SEQUENCE [LARGE SCALE GENOMIC DNA]</scope>
    <source>
        <strain evidence="7">NBRC 105857</strain>
    </source>
</reference>
<dbReference type="PANTHER" id="PTHR21237:SF23">
    <property type="entry name" value="GRPE PROTEIN HOMOLOG, MITOCHONDRIAL"/>
    <property type="match status" value="1"/>
</dbReference>
<comment type="caution">
    <text evidence="6">The sequence shown here is derived from an EMBL/GenBank/DDBJ whole genome shotgun (WGS) entry which is preliminary data.</text>
</comment>
<dbReference type="CDD" id="cd00446">
    <property type="entry name" value="GrpE"/>
    <property type="match status" value="1"/>
</dbReference>
<organism evidence="6 7">
    <name type="scientific">Limnobacter litoralis</name>
    <dbReference type="NCBI Taxonomy" id="481366"/>
    <lineage>
        <taxon>Bacteria</taxon>
        <taxon>Pseudomonadati</taxon>
        <taxon>Pseudomonadota</taxon>
        <taxon>Betaproteobacteria</taxon>
        <taxon>Burkholderiales</taxon>
        <taxon>Burkholderiaceae</taxon>
        <taxon>Limnobacter</taxon>
    </lineage>
</organism>
<evidence type="ECO:0000256" key="4">
    <source>
        <dbReference type="RuleBase" id="RU004478"/>
    </source>
</evidence>
<dbReference type="Proteomes" id="UP001156664">
    <property type="component" value="Unassembled WGS sequence"/>
</dbReference>
<dbReference type="EMBL" id="BSOJ01000015">
    <property type="protein sequence ID" value="GLR26662.1"/>
    <property type="molecule type" value="Genomic_DNA"/>
</dbReference>
<proteinExistence type="inferred from homology"/>
<gene>
    <name evidence="3 6" type="primary">grpE</name>
    <name evidence="6" type="ORF">GCM10007875_17520</name>
</gene>
<protein>
    <recommendedName>
        <fullName evidence="3">Protein GrpE</fullName>
    </recommendedName>
    <alternativeName>
        <fullName evidence="3">HSP-70 cofactor</fullName>
    </alternativeName>
</protein>
<sequence>MSEPTGNNNPEEQAQARAEQDAAAKGEQAAQPASEPVQDELSILRASLEHAHQEVEKSKEVYLRLAADMENLRRRTQEEVLKAHKFAIESFAESLLPVRDSLESALALENQTLEALREGVSATLRILESSFEKGKVVVLNPVGEKFDPNAHQAVSMVPGDSVDPPVPSNHVVAVLQKGYLINERVLRPALVAVAQ</sequence>
<comment type="similarity">
    <text evidence="1 3 4">Belongs to the GrpE family.</text>
</comment>
<accession>A0ABQ5YT93</accession>
<dbReference type="PRINTS" id="PR00773">
    <property type="entry name" value="GRPEPROTEIN"/>
</dbReference>
<comment type="subunit">
    <text evidence="3">Homodimer.</text>
</comment>
<dbReference type="NCBIfam" id="NF010748">
    <property type="entry name" value="PRK14150.1"/>
    <property type="match status" value="1"/>
</dbReference>
<keyword evidence="3" id="KW-0963">Cytoplasm</keyword>
<evidence type="ECO:0000256" key="1">
    <source>
        <dbReference type="ARBA" id="ARBA00009054"/>
    </source>
</evidence>
<feature type="compositionally biased region" description="Polar residues" evidence="5">
    <location>
        <begin position="1"/>
        <end position="10"/>
    </location>
</feature>
<dbReference type="Pfam" id="PF01025">
    <property type="entry name" value="GrpE"/>
    <property type="match status" value="1"/>
</dbReference>
<dbReference type="Gene3D" id="2.30.22.10">
    <property type="entry name" value="Head domain of nucleotide exchange factor GrpE"/>
    <property type="match status" value="1"/>
</dbReference>
<evidence type="ECO:0000313" key="7">
    <source>
        <dbReference type="Proteomes" id="UP001156664"/>
    </source>
</evidence>
<comment type="function">
    <text evidence="3">Participates actively in the response to hyperosmotic and heat shock by preventing the aggregation of stress-denatured proteins, in association with DnaK and GrpE. It is the nucleotide exchange factor for DnaK and may function as a thermosensor. Unfolded proteins bind initially to DnaJ; upon interaction with the DnaJ-bound protein, DnaK hydrolyzes its bound ATP, resulting in the formation of a stable complex. GrpE releases ADP from DnaK; ATP binding to DnaK triggers the release of the substrate protein, thus completing the reaction cycle. Several rounds of ATP-dependent interactions between DnaJ, DnaK and GrpE are required for fully efficient folding.</text>
</comment>
<dbReference type="InterPro" id="IPR000740">
    <property type="entry name" value="GrpE"/>
</dbReference>